<dbReference type="GO" id="GO:0051213">
    <property type="term" value="F:dioxygenase activity"/>
    <property type="evidence" value="ECO:0007669"/>
    <property type="project" value="UniProtKB-KW"/>
</dbReference>
<name>A0A1T4R8Q4_9HYPH</name>
<evidence type="ECO:0000313" key="2">
    <source>
        <dbReference type="EMBL" id="SKA12048.1"/>
    </source>
</evidence>
<organism evidence="2 3">
    <name type="scientific">Enhydrobacter aerosaccus</name>
    <dbReference type="NCBI Taxonomy" id="225324"/>
    <lineage>
        <taxon>Bacteria</taxon>
        <taxon>Pseudomonadati</taxon>
        <taxon>Pseudomonadota</taxon>
        <taxon>Alphaproteobacteria</taxon>
        <taxon>Hyphomicrobiales</taxon>
        <taxon>Enhydrobacter</taxon>
    </lineage>
</organism>
<dbReference type="InterPro" id="IPR004360">
    <property type="entry name" value="Glyas_Fos-R_dOase_dom"/>
</dbReference>
<reference evidence="3" key="1">
    <citation type="submission" date="2017-02" db="EMBL/GenBank/DDBJ databases">
        <authorList>
            <person name="Varghese N."/>
            <person name="Submissions S."/>
        </authorList>
    </citation>
    <scope>NUCLEOTIDE SEQUENCE [LARGE SCALE GENOMIC DNA]</scope>
    <source>
        <strain evidence="3">ATCC 27094</strain>
    </source>
</reference>
<keyword evidence="3" id="KW-1185">Reference proteome</keyword>
<accession>A0A1T4R8Q4</accession>
<protein>
    <submittedName>
        <fullName evidence="2">Catechol 2,3-dioxygenase</fullName>
    </submittedName>
</protein>
<dbReference type="OrthoDB" id="9803142at2"/>
<gene>
    <name evidence="2" type="ORF">SAMN02745126_03659</name>
</gene>
<proteinExistence type="predicted"/>
<feature type="domain" description="VOC" evidence="1">
    <location>
        <begin position="12"/>
        <end position="124"/>
    </location>
</feature>
<dbReference type="Pfam" id="PF00903">
    <property type="entry name" value="Glyoxalase"/>
    <property type="match status" value="2"/>
</dbReference>
<evidence type="ECO:0000313" key="3">
    <source>
        <dbReference type="Proteomes" id="UP000190092"/>
    </source>
</evidence>
<dbReference type="InterPro" id="IPR029068">
    <property type="entry name" value="Glyas_Bleomycin-R_OHBP_Dase"/>
</dbReference>
<dbReference type="Gene3D" id="3.10.180.10">
    <property type="entry name" value="2,3-Dihydroxybiphenyl 1,2-Dioxygenase, domain 1"/>
    <property type="match status" value="2"/>
</dbReference>
<dbReference type="AlphaFoldDB" id="A0A1T4R8Q4"/>
<dbReference type="SUPFAM" id="SSF54593">
    <property type="entry name" value="Glyoxalase/Bleomycin resistance protein/Dihydroxybiphenyl dioxygenase"/>
    <property type="match status" value="1"/>
</dbReference>
<evidence type="ECO:0000259" key="1">
    <source>
        <dbReference type="PROSITE" id="PS51819"/>
    </source>
</evidence>
<sequence length="333" mass="37561">MSFAEPLHDIAHLGGIELFTPRFERSLWYFHDLLGMEVVHRNGSSAYLRGWGDHSVSTLKLTSADRPGVGCIAWRTVSPQALERRAEAITADGLAIGWTNGDFGRGRSFRFCDPDGHLMELYFEEQKYDPPARLRSALKNQPQKYTGRGVGVRRTDHLALLAADVGRNRRFAESTLGFQLREQVLFEQGKREIGSWMSPNAIHHQLAYVADVKGGHGRLHHISMWVDNREDVLRAADILVENAIFVEAGPSKHNNSQGFYLYSYEPGGNRVEIYSGSYLVLAPDWRPVTWNEEERGSGTYWGAPLPESFIQYATPDIEPPGRKSDSLDLPVFF</sequence>
<keyword evidence="2" id="KW-0223">Dioxygenase</keyword>
<dbReference type="InterPro" id="IPR050383">
    <property type="entry name" value="GlyoxalaseI/FosfomycinResist"/>
</dbReference>
<dbReference type="InterPro" id="IPR037523">
    <property type="entry name" value="VOC_core"/>
</dbReference>
<keyword evidence="2" id="KW-0560">Oxidoreductase</keyword>
<dbReference type="PANTHER" id="PTHR21366">
    <property type="entry name" value="GLYOXALASE FAMILY PROTEIN"/>
    <property type="match status" value="1"/>
</dbReference>
<dbReference type="STRING" id="225324.SAMN02745126_03659"/>
<dbReference type="PROSITE" id="PS51819">
    <property type="entry name" value="VOC"/>
    <property type="match status" value="2"/>
</dbReference>
<dbReference type="Proteomes" id="UP000190092">
    <property type="component" value="Unassembled WGS sequence"/>
</dbReference>
<feature type="domain" description="VOC" evidence="1">
    <location>
        <begin position="154"/>
        <end position="276"/>
    </location>
</feature>
<dbReference type="EMBL" id="FUWJ01000004">
    <property type="protein sequence ID" value="SKA12048.1"/>
    <property type="molecule type" value="Genomic_DNA"/>
</dbReference>